<organism evidence="2 3">
    <name type="scientific">Paramecium octaurelia</name>
    <dbReference type="NCBI Taxonomy" id="43137"/>
    <lineage>
        <taxon>Eukaryota</taxon>
        <taxon>Sar</taxon>
        <taxon>Alveolata</taxon>
        <taxon>Ciliophora</taxon>
        <taxon>Intramacronucleata</taxon>
        <taxon>Oligohymenophorea</taxon>
        <taxon>Peniculida</taxon>
        <taxon>Parameciidae</taxon>
        <taxon>Paramecium</taxon>
    </lineage>
</organism>
<dbReference type="AlphaFoldDB" id="A0A8S1YM67"/>
<evidence type="ECO:0000313" key="2">
    <source>
        <dbReference type="EMBL" id="CAD8215039.1"/>
    </source>
</evidence>
<protein>
    <submittedName>
        <fullName evidence="2">Uncharacterized protein</fullName>
    </submittedName>
</protein>
<dbReference type="Proteomes" id="UP000683925">
    <property type="component" value="Unassembled WGS sequence"/>
</dbReference>
<gene>
    <name evidence="2" type="ORF">POCTA_138.1.T2000015</name>
</gene>
<accession>A0A8S1YM67</accession>
<comment type="caution">
    <text evidence="2">The sequence shown here is derived from an EMBL/GenBank/DDBJ whole genome shotgun (WGS) entry which is preliminary data.</text>
</comment>
<keyword evidence="1" id="KW-0812">Transmembrane</keyword>
<evidence type="ECO:0000313" key="3">
    <source>
        <dbReference type="Proteomes" id="UP000683925"/>
    </source>
</evidence>
<proteinExistence type="predicted"/>
<keyword evidence="3" id="KW-1185">Reference proteome</keyword>
<keyword evidence="1" id="KW-1133">Transmembrane helix</keyword>
<dbReference type="EMBL" id="CAJJDP010000204">
    <property type="protein sequence ID" value="CAD8215039.1"/>
    <property type="molecule type" value="Genomic_DNA"/>
</dbReference>
<sequence length="152" mass="17290">MLGDYFNAIAQTDKALSIDLKNVSSLCTKGESLRILGKPSVELQSTTLFVFICILLMLQLERLFINLHASCQLCIFVDFVCPTTIPLGVNVQIIARINLYRSQEVLILCMIYKTLSLQLLFILLLIEDMLLYLMHQMHAPILKVYSFQCVNS</sequence>
<keyword evidence="1" id="KW-0472">Membrane</keyword>
<feature type="transmembrane region" description="Helical" evidence="1">
    <location>
        <begin position="105"/>
        <end position="126"/>
    </location>
</feature>
<evidence type="ECO:0000256" key="1">
    <source>
        <dbReference type="SAM" id="Phobius"/>
    </source>
</evidence>
<feature type="transmembrane region" description="Helical" evidence="1">
    <location>
        <begin position="43"/>
        <end position="60"/>
    </location>
</feature>
<reference evidence="2" key="1">
    <citation type="submission" date="2021-01" db="EMBL/GenBank/DDBJ databases">
        <authorList>
            <consortium name="Genoscope - CEA"/>
            <person name="William W."/>
        </authorList>
    </citation>
    <scope>NUCLEOTIDE SEQUENCE</scope>
</reference>
<name>A0A8S1YM67_PAROT</name>